<dbReference type="EMBL" id="OX465083">
    <property type="protein sequence ID" value="CAI9295222.1"/>
    <property type="molecule type" value="Genomic_DNA"/>
</dbReference>
<name>A0AA35ZP81_LACSI</name>
<proteinExistence type="predicted"/>
<reference evidence="1" key="1">
    <citation type="submission" date="2023-04" db="EMBL/GenBank/DDBJ databases">
        <authorList>
            <person name="Vijverberg K."/>
            <person name="Xiong W."/>
            <person name="Schranz E."/>
        </authorList>
    </citation>
    <scope>NUCLEOTIDE SEQUENCE</scope>
</reference>
<dbReference type="AlphaFoldDB" id="A0AA35ZP81"/>
<organism evidence="1 2">
    <name type="scientific">Lactuca saligna</name>
    <name type="common">Willowleaf lettuce</name>
    <dbReference type="NCBI Taxonomy" id="75948"/>
    <lineage>
        <taxon>Eukaryota</taxon>
        <taxon>Viridiplantae</taxon>
        <taxon>Streptophyta</taxon>
        <taxon>Embryophyta</taxon>
        <taxon>Tracheophyta</taxon>
        <taxon>Spermatophyta</taxon>
        <taxon>Magnoliopsida</taxon>
        <taxon>eudicotyledons</taxon>
        <taxon>Gunneridae</taxon>
        <taxon>Pentapetalae</taxon>
        <taxon>asterids</taxon>
        <taxon>campanulids</taxon>
        <taxon>Asterales</taxon>
        <taxon>Asteraceae</taxon>
        <taxon>Cichorioideae</taxon>
        <taxon>Cichorieae</taxon>
        <taxon>Lactucinae</taxon>
        <taxon>Lactuca</taxon>
    </lineage>
</organism>
<sequence>MNSKPMVSTWRLKQLKTDEFLAKNQKQDLENGKEFELWGQDCDCIRNQ</sequence>
<protein>
    <submittedName>
        <fullName evidence="1">Uncharacterized protein</fullName>
    </submittedName>
</protein>
<accession>A0AA35ZP81</accession>
<keyword evidence="2" id="KW-1185">Reference proteome</keyword>
<gene>
    <name evidence="1" type="ORF">LSALG_LOCUS34174</name>
</gene>
<evidence type="ECO:0000313" key="2">
    <source>
        <dbReference type="Proteomes" id="UP001177003"/>
    </source>
</evidence>
<dbReference type="Proteomes" id="UP001177003">
    <property type="component" value="Chromosome 7"/>
</dbReference>
<evidence type="ECO:0000313" key="1">
    <source>
        <dbReference type="EMBL" id="CAI9295222.1"/>
    </source>
</evidence>